<organism evidence="4 5">
    <name type="scientific">Plectosphaerella cucumerina</name>
    <dbReference type="NCBI Taxonomy" id="40658"/>
    <lineage>
        <taxon>Eukaryota</taxon>
        <taxon>Fungi</taxon>
        <taxon>Dikarya</taxon>
        <taxon>Ascomycota</taxon>
        <taxon>Pezizomycotina</taxon>
        <taxon>Sordariomycetes</taxon>
        <taxon>Hypocreomycetidae</taxon>
        <taxon>Glomerellales</taxon>
        <taxon>Plectosphaerellaceae</taxon>
        <taxon>Plectosphaerella</taxon>
    </lineage>
</organism>
<evidence type="ECO:0000313" key="4">
    <source>
        <dbReference type="EMBL" id="KAH7349764.1"/>
    </source>
</evidence>
<proteinExistence type="predicted"/>
<accession>A0A8K0T657</accession>
<evidence type="ECO:0000256" key="3">
    <source>
        <dbReference type="SAM" id="SignalP"/>
    </source>
</evidence>
<dbReference type="EMBL" id="JAGPXD010000006">
    <property type="protein sequence ID" value="KAH7349764.1"/>
    <property type="molecule type" value="Genomic_DNA"/>
</dbReference>
<feature type="chain" id="PRO_5035465366" evidence="3">
    <location>
        <begin position="19"/>
        <end position="146"/>
    </location>
</feature>
<feature type="compositionally biased region" description="Basic and acidic residues" evidence="2">
    <location>
        <begin position="82"/>
        <end position="97"/>
    </location>
</feature>
<reference evidence="4" key="1">
    <citation type="journal article" date="2021" name="Nat. Commun.">
        <title>Genetic determinants of endophytism in the Arabidopsis root mycobiome.</title>
        <authorList>
            <person name="Mesny F."/>
            <person name="Miyauchi S."/>
            <person name="Thiergart T."/>
            <person name="Pickel B."/>
            <person name="Atanasova L."/>
            <person name="Karlsson M."/>
            <person name="Huettel B."/>
            <person name="Barry K.W."/>
            <person name="Haridas S."/>
            <person name="Chen C."/>
            <person name="Bauer D."/>
            <person name="Andreopoulos W."/>
            <person name="Pangilinan J."/>
            <person name="LaButti K."/>
            <person name="Riley R."/>
            <person name="Lipzen A."/>
            <person name="Clum A."/>
            <person name="Drula E."/>
            <person name="Henrissat B."/>
            <person name="Kohler A."/>
            <person name="Grigoriev I.V."/>
            <person name="Martin F.M."/>
            <person name="Hacquard S."/>
        </authorList>
    </citation>
    <scope>NUCLEOTIDE SEQUENCE</scope>
    <source>
        <strain evidence="4">MPI-CAGE-AT-0016</strain>
    </source>
</reference>
<dbReference type="InterPro" id="IPR013425">
    <property type="entry name" value="Autotrns_rpt"/>
</dbReference>
<dbReference type="Proteomes" id="UP000813385">
    <property type="component" value="Unassembled WGS sequence"/>
</dbReference>
<comment type="caution">
    <text evidence="4">The sequence shown here is derived from an EMBL/GenBank/DDBJ whole genome shotgun (WGS) entry which is preliminary data.</text>
</comment>
<dbReference type="NCBIfam" id="TIGR02601">
    <property type="entry name" value="autotrns_rpt"/>
    <property type="match status" value="1"/>
</dbReference>
<keyword evidence="5" id="KW-1185">Reference proteome</keyword>
<dbReference type="AlphaFoldDB" id="A0A8K0T657"/>
<keyword evidence="1 3" id="KW-0732">Signal</keyword>
<evidence type="ECO:0000256" key="2">
    <source>
        <dbReference type="SAM" id="MobiDB-lite"/>
    </source>
</evidence>
<sequence length="146" mass="15251">MRFTVGTVLAVLIGTAATAPAPIVACDAGPELDPRYLIVTDVDYNKAHLKDSKSQGIDSRAPHDGENSESPLGGLFQPSRIQNREPRAEPGLGDKLEPGSGSTIGLNPLNAYTGPTTIHAGTLQLGESNGLPDVDGLLQIDDIIVK</sequence>
<evidence type="ECO:0000256" key="1">
    <source>
        <dbReference type="ARBA" id="ARBA00022729"/>
    </source>
</evidence>
<feature type="region of interest" description="Disordered" evidence="2">
    <location>
        <begin position="50"/>
        <end position="108"/>
    </location>
</feature>
<evidence type="ECO:0000313" key="5">
    <source>
        <dbReference type="Proteomes" id="UP000813385"/>
    </source>
</evidence>
<gene>
    <name evidence="4" type="ORF">B0T11DRAFT_358732</name>
</gene>
<protein>
    <submittedName>
        <fullName evidence="4">Uncharacterized protein</fullName>
    </submittedName>
</protein>
<name>A0A8K0T657_9PEZI</name>
<feature type="signal peptide" evidence="3">
    <location>
        <begin position="1"/>
        <end position="18"/>
    </location>
</feature>